<organism evidence="5 6">
    <name type="scientific">Pseudomonas linyingensis</name>
    <dbReference type="NCBI Taxonomy" id="915471"/>
    <lineage>
        <taxon>Bacteria</taxon>
        <taxon>Pseudomonadati</taxon>
        <taxon>Pseudomonadota</taxon>
        <taxon>Gammaproteobacteria</taxon>
        <taxon>Pseudomonadales</taxon>
        <taxon>Pseudomonadaceae</taxon>
        <taxon>Pseudomonas</taxon>
    </lineage>
</organism>
<dbReference type="SUPFAM" id="SSF53146">
    <property type="entry name" value="Nitrogenase accessory factor-like"/>
    <property type="match status" value="1"/>
</dbReference>
<dbReference type="EMBL" id="FNZE01000018">
    <property type="protein sequence ID" value="SEJ79429.1"/>
    <property type="molecule type" value="Genomic_DNA"/>
</dbReference>
<dbReference type="CDD" id="cd00853">
    <property type="entry name" value="NifX"/>
    <property type="match status" value="1"/>
</dbReference>
<feature type="domain" description="Dinitrogenase iron-molybdenum cofactor biosynthesis" evidence="3">
    <location>
        <begin position="120"/>
        <end position="210"/>
    </location>
</feature>
<dbReference type="Gene3D" id="3.30.420.130">
    <property type="entry name" value="Dinitrogenase iron-molybdenum cofactor biosynthesis domain"/>
    <property type="match status" value="1"/>
</dbReference>
<evidence type="ECO:0000256" key="1">
    <source>
        <dbReference type="ARBA" id="ARBA00010285"/>
    </source>
</evidence>
<evidence type="ECO:0000313" key="6">
    <source>
        <dbReference type="Proteomes" id="UP000242930"/>
    </source>
</evidence>
<dbReference type="InterPro" id="IPR038127">
    <property type="entry name" value="NafY_N_sf"/>
</dbReference>
<protein>
    <submittedName>
        <fullName evidence="5">Nitrogen fixation protein NifX</fullName>
    </submittedName>
</protein>
<keyword evidence="6" id="KW-1185">Reference proteome</keyword>
<dbReference type="Gene3D" id="1.10.150.590">
    <property type="entry name" value="Dinitrogenase iron-molybdenum cofactor, N-terminal"/>
    <property type="match status" value="1"/>
</dbReference>
<dbReference type="OrthoDB" id="9797941at2"/>
<dbReference type="Pfam" id="PF02579">
    <property type="entry name" value="Nitro_FeMo-Co"/>
    <property type="match status" value="1"/>
</dbReference>
<keyword evidence="2" id="KW-0535">Nitrogen fixation</keyword>
<proteinExistence type="inferred from homology"/>
<dbReference type="RefSeq" id="WP_090313079.1">
    <property type="nucleotide sequence ID" value="NZ_FNZE01000018.1"/>
</dbReference>
<evidence type="ECO:0000313" key="5">
    <source>
        <dbReference type="EMBL" id="SEJ79429.1"/>
    </source>
</evidence>
<dbReference type="InterPro" id="IPR003731">
    <property type="entry name" value="Di-Nase_FeMo-co_biosynth"/>
</dbReference>
<dbReference type="PANTHER" id="PTHR33937:SF1">
    <property type="entry name" value="IRON-MOLIBDENUM COFACTOR PROCESSING PROTEIN"/>
    <property type="match status" value="1"/>
</dbReference>
<accession>A0A1H7BPD6</accession>
<dbReference type="InterPro" id="IPR034169">
    <property type="entry name" value="NifX-like"/>
</dbReference>
<evidence type="ECO:0000256" key="2">
    <source>
        <dbReference type="ARBA" id="ARBA00023231"/>
    </source>
</evidence>
<dbReference type="InterPro" id="IPR031763">
    <property type="entry name" value="NafY_N"/>
</dbReference>
<dbReference type="STRING" id="915471.SAMN05216201_11855"/>
<dbReference type="InterPro" id="IPR036105">
    <property type="entry name" value="DiNase_FeMo-co_biosyn_sf"/>
</dbReference>
<comment type="similarity">
    <text evidence="1">Belongs to the NifX/NifY family.</text>
</comment>
<dbReference type="AlphaFoldDB" id="A0A1H7BPD6"/>
<dbReference type="PANTHER" id="PTHR33937">
    <property type="entry name" value="IRON-MOLYBDENUM PROTEIN-RELATED-RELATED"/>
    <property type="match status" value="1"/>
</dbReference>
<evidence type="ECO:0000259" key="4">
    <source>
        <dbReference type="Pfam" id="PF16844"/>
    </source>
</evidence>
<name>A0A1H7BPD6_9PSED</name>
<sequence length="243" mass="25675">MNSPASMNPVSMSRETALRIALAARALPGTSVGQLLEILNQQVNGPLTEQSLQGVTVTDLKIGLAGSEEDVDLLDTPMAALKEAVRILWGETVADDLPQPAALSEVPAGSIRVAIASNNGAQLDGHFGTCLRFLIYQVGAGEQTLIDIRSTLEADLAEDKNAWRVEQIADCQVLYVVSIGGPAAAKVVKAGIHPLKKPQGDQAEVVLAELQRVMAGSPPPWLAKLLGQSAEQRVRFALSDEVA</sequence>
<evidence type="ECO:0000259" key="3">
    <source>
        <dbReference type="Pfam" id="PF02579"/>
    </source>
</evidence>
<dbReference type="Pfam" id="PF16844">
    <property type="entry name" value="DIMCO_N"/>
    <property type="match status" value="1"/>
</dbReference>
<gene>
    <name evidence="5" type="ORF">SAMN05216201_11855</name>
</gene>
<reference evidence="6" key="1">
    <citation type="submission" date="2016-10" db="EMBL/GenBank/DDBJ databases">
        <authorList>
            <person name="Varghese N."/>
            <person name="Submissions S."/>
        </authorList>
    </citation>
    <scope>NUCLEOTIDE SEQUENCE [LARGE SCALE GENOMIC DNA]</scope>
    <source>
        <strain evidence="6">LMG 25967</strain>
    </source>
</reference>
<dbReference type="Proteomes" id="UP000242930">
    <property type="component" value="Unassembled WGS sequence"/>
</dbReference>
<feature type="domain" description="Dinitrogenase iron-molybdenum cofactor N-terminal" evidence="4">
    <location>
        <begin position="12"/>
        <end position="97"/>
    </location>
</feature>
<dbReference type="InterPro" id="IPR051840">
    <property type="entry name" value="NifX/NifY_domain"/>
</dbReference>